<dbReference type="Proteomes" id="UP000078555">
    <property type="component" value="Unassembled WGS sequence"/>
</dbReference>
<gene>
    <name evidence="2" type="ORF">POVWA1_024480</name>
    <name evidence="3" type="ORF">POVWA2_024360</name>
</gene>
<reference evidence="5" key="3">
    <citation type="submission" date="2016-05" db="EMBL/GenBank/DDBJ databases">
        <authorList>
            <person name="Naeem R."/>
        </authorList>
    </citation>
    <scope>NUCLEOTIDE SEQUENCE [LARGE SCALE GENOMIC DNA]</scope>
</reference>
<name>A0A1A8YT84_PLAOA</name>
<evidence type="ECO:0000313" key="5">
    <source>
        <dbReference type="Proteomes" id="UP000078555"/>
    </source>
</evidence>
<evidence type="ECO:0000256" key="1">
    <source>
        <dbReference type="SAM" id="MobiDB-lite"/>
    </source>
</evidence>
<feature type="region of interest" description="Disordered" evidence="1">
    <location>
        <begin position="12"/>
        <end position="48"/>
    </location>
</feature>
<feature type="compositionally biased region" description="Basic residues" evidence="1">
    <location>
        <begin position="28"/>
        <end position="40"/>
    </location>
</feature>
<organism evidence="2 5">
    <name type="scientific">Plasmodium ovale wallikeri</name>
    <dbReference type="NCBI Taxonomy" id="864142"/>
    <lineage>
        <taxon>Eukaryota</taxon>
        <taxon>Sar</taxon>
        <taxon>Alveolata</taxon>
        <taxon>Apicomplexa</taxon>
        <taxon>Aconoidasida</taxon>
        <taxon>Haemosporida</taxon>
        <taxon>Plasmodiidae</taxon>
        <taxon>Plasmodium</taxon>
        <taxon>Plasmodium (Plasmodium)</taxon>
    </lineage>
</organism>
<dbReference type="AlphaFoldDB" id="A0A1A8YT84"/>
<evidence type="ECO:0000313" key="2">
    <source>
        <dbReference type="EMBL" id="SBT34862.1"/>
    </source>
</evidence>
<dbReference type="EMBL" id="FLRE01000095">
    <property type="protein sequence ID" value="SBT35293.1"/>
    <property type="molecule type" value="Genomic_DNA"/>
</dbReference>
<proteinExistence type="predicted"/>
<accession>A0A1A8YT84</accession>
<protein>
    <submittedName>
        <fullName evidence="2">Uncharacterized protein</fullName>
    </submittedName>
</protein>
<dbReference type="Proteomes" id="UP000078550">
    <property type="component" value="Unassembled WGS sequence"/>
</dbReference>
<evidence type="ECO:0000313" key="3">
    <source>
        <dbReference type="EMBL" id="SBT35293.1"/>
    </source>
</evidence>
<dbReference type="EMBL" id="FLRD01000074">
    <property type="protein sequence ID" value="SBT34862.1"/>
    <property type="molecule type" value="Genomic_DNA"/>
</dbReference>
<reference evidence="2" key="2">
    <citation type="submission" date="2016-05" db="EMBL/GenBank/DDBJ databases">
        <authorList>
            <person name="Lavstsen T."/>
            <person name="Jespersen J.S."/>
        </authorList>
    </citation>
    <scope>NUCLEOTIDE SEQUENCE [LARGE SCALE GENOMIC DNA]</scope>
</reference>
<sequence length="99" mass="11297">MKDILRVGAKREAVYGKQHGKQHEKQYGKQHGKQYWRSHTGRGNGNGGVTPNCTFSCAADRPGISICDYNMSYERYYTHASRTNCIGKNKVPRSLRARY</sequence>
<evidence type="ECO:0000313" key="4">
    <source>
        <dbReference type="Proteomes" id="UP000078550"/>
    </source>
</evidence>
<keyword evidence="5" id="KW-1185">Reference proteome</keyword>
<reference evidence="4" key="1">
    <citation type="submission" date="2016-05" db="EMBL/GenBank/DDBJ databases">
        <authorList>
            <person name="Naeem Raeece"/>
        </authorList>
    </citation>
    <scope>NUCLEOTIDE SEQUENCE [LARGE SCALE GENOMIC DNA]</scope>
</reference>